<keyword evidence="10 11" id="KW-0961">Cell wall biogenesis/degradation</keyword>
<dbReference type="InterPro" id="IPR006009">
    <property type="entry name" value="GlcNAc_MurG"/>
</dbReference>
<evidence type="ECO:0000256" key="9">
    <source>
        <dbReference type="ARBA" id="ARBA00023306"/>
    </source>
</evidence>
<evidence type="ECO:0000259" key="12">
    <source>
        <dbReference type="Pfam" id="PF03033"/>
    </source>
</evidence>
<evidence type="ECO:0000313" key="15">
    <source>
        <dbReference type="Proteomes" id="UP001302329"/>
    </source>
</evidence>
<evidence type="ECO:0000256" key="5">
    <source>
        <dbReference type="ARBA" id="ARBA00022679"/>
    </source>
</evidence>
<evidence type="ECO:0000256" key="6">
    <source>
        <dbReference type="ARBA" id="ARBA00022960"/>
    </source>
</evidence>
<organism evidence="14 15">
    <name type="scientific">Cyanobium gracile UHCC 0281</name>
    <dbReference type="NCBI Taxonomy" id="3110309"/>
    <lineage>
        <taxon>Bacteria</taxon>
        <taxon>Bacillati</taxon>
        <taxon>Cyanobacteriota</taxon>
        <taxon>Cyanophyceae</taxon>
        <taxon>Synechococcales</taxon>
        <taxon>Prochlorococcaceae</taxon>
        <taxon>Cyanobium</taxon>
    </lineage>
</organism>
<accession>A0ABU5SVN1</accession>
<keyword evidence="15" id="KW-1185">Reference proteome</keyword>
<dbReference type="SUPFAM" id="SSF53756">
    <property type="entry name" value="UDP-Glycosyltransferase/glycogen phosphorylase"/>
    <property type="match status" value="1"/>
</dbReference>
<keyword evidence="9 11" id="KW-0131">Cell cycle</keyword>
<gene>
    <name evidence="11" type="primary">murG</name>
    <name evidence="14" type="ORF">VB739_08425</name>
</gene>
<protein>
    <recommendedName>
        <fullName evidence="11">UDP-N-acetylglucosamine--N-acetylmuramyl-(pentapeptide) pyrophosphoryl-undecaprenol N-acetylglucosamine transferase</fullName>
        <ecNumber evidence="11">2.4.1.227</ecNumber>
    </recommendedName>
    <alternativeName>
        <fullName evidence="11">Undecaprenyl-PP-MurNAc-pentapeptide-UDPGlcNAc GlcNAc transferase</fullName>
    </alternativeName>
</protein>
<keyword evidence="5 11" id="KW-0808">Transferase</keyword>
<evidence type="ECO:0000256" key="8">
    <source>
        <dbReference type="ARBA" id="ARBA00023136"/>
    </source>
</evidence>
<dbReference type="Proteomes" id="UP001302329">
    <property type="component" value="Unassembled WGS sequence"/>
</dbReference>
<evidence type="ECO:0000256" key="10">
    <source>
        <dbReference type="ARBA" id="ARBA00023316"/>
    </source>
</evidence>
<keyword evidence="2" id="KW-0997">Cell inner membrane</keyword>
<dbReference type="RefSeq" id="WP_323356643.1">
    <property type="nucleotide sequence ID" value="NZ_JAYGHY010000021.1"/>
</dbReference>
<feature type="domain" description="Glycosyl transferase family 28 C-terminal" evidence="13">
    <location>
        <begin position="182"/>
        <end position="324"/>
    </location>
</feature>
<keyword evidence="4 11" id="KW-0328">Glycosyltransferase</keyword>
<evidence type="ECO:0000256" key="7">
    <source>
        <dbReference type="ARBA" id="ARBA00022984"/>
    </source>
</evidence>
<keyword evidence="7 11" id="KW-0573">Peptidoglycan synthesis</keyword>
<dbReference type="GO" id="GO:0016740">
    <property type="term" value="F:transferase activity"/>
    <property type="evidence" value="ECO:0007669"/>
    <property type="project" value="UniProtKB-KW"/>
</dbReference>
<comment type="function">
    <text evidence="11">Cell wall formation. Catalyzes the transfer of a GlcNAc subunit on undecaprenyl-pyrophosphoryl-MurNAc-pentapeptide (lipid intermediate I) to form undecaprenyl-pyrophosphoryl-MurNAc-(pentapeptide)GlcNAc (lipid intermediate II).</text>
</comment>
<dbReference type="Pfam" id="PF03033">
    <property type="entry name" value="Glyco_transf_28"/>
    <property type="match status" value="1"/>
</dbReference>
<comment type="similarity">
    <text evidence="11">Belongs to the glycosyltransferase 28 family. MurG subfamily.</text>
</comment>
<evidence type="ECO:0000256" key="2">
    <source>
        <dbReference type="ARBA" id="ARBA00022519"/>
    </source>
</evidence>
<comment type="caution">
    <text evidence="14">The sequence shown here is derived from an EMBL/GenBank/DDBJ whole genome shotgun (WGS) entry which is preliminary data.</text>
</comment>
<feature type="binding site" evidence="11">
    <location>
        <position position="188"/>
    </location>
    <ligand>
        <name>UDP-N-acetyl-alpha-D-glucosamine</name>
        <dbReference type="ChEBI" id="CHEBI:57705"/>
    </ligand>
</feature>
<feature type="binding site" evidence="11">
    <location>
        <position position="282"/>
    </location>
    <ligand>
        <name>UDP-N-acetyl-alpha-D-glucosamine</name>
        <dbReference type="ChEBI" id="CHEBI:57705"/>
    </ligand>
</feature>
<feature type="binding site" evidence="11">
    <location>
        <position position="120"/>
    </location>
    <ligand>
        <name>UDP-N-acetyl-alpha-D-glucosamine</name>
        <dbReference type="ChEBI" id="CHEBI:57705"/>
    </ligand>
</feature>
<dbReference type="EMBL" id="JAYGHY010000021">
    <property type="protein sequence ID" value="MEA5442575.1"/>
    <property type="molecule type" value="Genomic_DNA"/>
</dbReference>
<dbReference type="HAMAP" id="MF_00033">
    <property type="entry name" value="MurG"/>
    <property type="match status" value="1"/>
</dbReference>
<comment type="caution">
    <text evidence="11">Lacks conserved residue(s) required for the propagation of feature annotation.</text>
</comment>
<name>A0ABU5SVN1_9CYAN</name>
<dbReference type="InterPro" id="IPR007235">
    <property type="entry name" value="Glyco_trans_28_C"/>
</dbReference>
<dbReference type="PANTHER" id="PTHR21015">
    <property type="entry name" value="UDP-N-ACETYLGLUCOSAMINE--N-ACETYLMURAMYL-(PENTAPEPTIDE) PYROPHOSPHORYL-UNDECAPRENOL N-ACETYLGLUCOSAMINE TRANSFERASE 1"/>
    <property type="match status" value="1"/>
</dbReference>
<feature type="binding site" evidence="11">
    <location>
        <position position="161"/>
    </location>
    <ligand>
        <name>UDP-N-acetyl-alpha-D-glucosamine</name>
        <dbReference type="ChEBI" id="CHEBI:57705"/>
    </ligand>
</feature>
<dbReference type="CDD" id="cd03785">
    <property type="entry name" value="GT28_MurG"/>
    <property type="match status" value="1"/>
</dbReference>
<dbReference type="InterPro" id="IPR004276">
    <property type="entry name" value="GlycoTrans_28_N"/>
</dbReference>
<feature type="domain" description="Glycosyltransferase family 28 N-terminal" evidence="12">
    <location>
        <begin position="5"/>
        <end position="138"/>
    </location>
</feature>
<feature type="binding site" evidence="11">
    <location>
        <begin position="11"/>
        <end position="13"/>
    </location>
    <ligand>
        <name>UDP-N-acetyl-alpha-D-glucosamine</name>
        <dbReference type="ChEBI" id="CHEBI:57705"/>
    </ligand>
</feature>
<evidence type="ECO:0000256" key="11">
    <source>
        <dbReference type="HAMAP-Rule" id="MF_00033"/>
    </source>
</evidence>
<evidence type="ECO:0000256" key="1">
    <source>
        <dbReference type="ARBA" id="ARBA00022475"/>
    </source>
</evidence>
<reference evidence="14 15" key="1">
    <citation type="submission" date="2023-12" db="EMBL/GenBank/DDBJ databases">
        <title>Baltic Sea Cyanobacteria.</title>
        <authorList>
            <person name="Delbaje E."/>
            <person name="Fewer D.P."/>
            <person name="Shishido T.K."/>
        </authorList>
    </citation>
    <scope>NUCLEOTIDE SEQUENCE [LARGE SCALE GENOMIC DNA]</scope>
    <source>
        <strain evidence="14 15">UHCC 0281</strain>
    </source>
</reference>
<evidence type="ECO:0000256" key="4">
    <source>
        <dbReference type="ARBA" id="ARBA00022676"/>
    </source>
</evidence>
<evidence type="ECO:0000313" key="14">
    <source>
        <dbReference type="EMBL" id="MEA5442575.1"/>
    </source>
</evidence>
<dbReference type="Pfam" id="PF04101">
    <property type="entry name" value="Glyco_tran_28_C"/>
    <property type="match status" value="1"/>
</dbReference>
<dbReference type="Gene3D" id="3.40.50.2000">
    <property type="entry name" value="Glycogen Phosphorylase B"/>
    <property type="match status" value="2"/>
</dbReference>
<dbReference type="PANTHER" id="PTHR21015:SF22">
    <property type="entry name" value="GLYCOSYLTRANSFERASE"/>
    <property type="match status" value="1"/>
</dbReference>
<keyword evidence="8 11" id="KW-0472">Membrane</keyword>
<evidence type="ECO:0000259" key="13">
    <source>
        <dbReference type="Pfam" id="PF04101"/>
    </source>
</evidence>
<proteinExistence type="inferred from homology"/>
<keyword evidence="1 11" id="KW-1003">Cell membrane</keyword>
<keyword evidence="6 11" id="KW-0133">Cell shape</keyword>
<keyword evidence="3 11" id="KW-0132">Cell division</keyword>
<evidence type="ECO:0000256" key="3">
    <source>
        <dbReference type="ARBA" id="ARBA00022618"/>
    </source>
</evidence>
<dbReference type="EC" id="2.4.1.227" evidence="11"/>
<sequence>MPTLLIAASGTGGHLFPALAVAEALPADWQVHWVGVPNRLETDLVPSRYPLHMVRAGGLQGRGLRKLWNLLQLLLAVLPMRRLIRREGVSVVFSSGGYIAAPAILAARWCGVPVVLHESNAIPGRVTRLLGPLCTTVAVGLPQAAERLSRCRPLVCGTPVRRDFLTPTPLPEWVPGGDGPLLLVMGGSQGALRLNRMVRPLLPQLAASGCRIVHLTGSQDPEAGTLRLDGVAERAFSEELPGLLQHCDLAISRAGAGSLSELAVCGTPAILVPFPQAADRHQDANAAAAASLGAAVIVWQHEPGEPALGRAVWRLLGPRLRGAATGADPLEPMRDGMQALAVRDADRRLVQVLEQVSGRG</sequence>
<comment type="pathway">
    <text evidence="11">Cell wall biogenesis; peptidoglycan biosynthesis.</text>
</comment>
<comment type="subcellular location">
    <subcellularLocation>
        <location evidence="11">Cell membrane</location>
        <topology evidence="11">Peripheral membrane protein</topology>
        <orientation evidence="11">Cytoplasmic side</orientation>
    </subcellularLocation>
</comment>
<comment type="catalytic activity">
    <reaction evidence="11">
        <text>di-trans,octa-cis-undecaprenyl diphospho-N-acetyl-alpha-D-muramoyl-L-alanyl-D-glutamyl-meso-2,6-diaminopimeloyl-D-alanyl-D-alanine + UDP-N-acetyl-alpha-D-glucosamine = di-trans,octa-cis-undecaprenyl diphospho-[N-acetyl-alpha-D-glucosaminyl-(1-&gt;4)]-N-acetyl-alpha-D-muramoyl-L-alanyl-D-glutamyl-meso-2,6-diaminopimeloyl-D-alanyl-D-alanine + UDP + H(+)</text>
        <dbReference type="Rhea" id="RHEA:31227"/>
        <dbReference type="ChEBI" id="CHEBI:15378"/>
        <dbReference type="ChEBI" id="CHEBI:57705"/>
        <dbReference type="ChEBI" id="CHEBI:58223"/>
        <dbReference type="ChEBI" id="CHEBI:61387"/>
        <dbReference type="ChEBI" id="CHEBI:61388"/>
        <dbReference type="EC" id="2.4.1.227"/>
    </reaction>
</comment>